<dbReference type="InterPro" id="IPR012373">
    <property type="entry name" value="Ferrdict_sens_TM"/>
</dbReference>
<dbReference type="STRING" id="485917.Phep_0442"/>
<dbReference type="HOGENOM" id="CLU_050192_1_0_10"/>
<dbReference type="Pfam" id="PF16344">
    <property type="entry name" value="FecR_C"/>
    <property type="match status" value="1"/>
</dbReference>
<keyword evidence="1" id="KW-0812">Transmembrane</keyword>
<dbReference type="Proteomes" id="UP000000852">
    <property type="component" value="Chromosome"/>
</dbReference>
<organism evidence="4 5">
    <name type="scientific">Pedobacter heparinus (strain ATCC 13125 / DSM 2366 / CIP 104194 / JCM 7457 / NBRC 12017 / NCIMB 9290 / NRRL B-14731 / HIM 762-3)</name>
    <dbReference type="NCBI Taxonomy" id="485917"/>
    <lineage>
        <taxon>Bacteria</taxon>
        <taxon>Pseudomonadati</taxon>
        <taxon>Bacteroidota</taxon>
        <taxon>Sphingobacteriia</taxon>
        <taxon>Sphingobacteriales</taxon>
        <taxon>Sphingobacteriaceae</taxon>
        <taxon>Pedobacter</taxon>
    </lineage>
</organism>
<reference evidence="4 5" key="1">
    <citation type="journal article" date="2009" name="Stand. Genomic Sci.">
        <title>Complete genome sequence of Pedobacter heparinus type strain (HIM 762-3).</title>
        <authorList>
            <person name="Han C."/>
            <person name="Spring S."/>
            <person name="Lapidus A."/>
            <person name="Del Rio T.G."/>
            <person name="Tice H."/>
            <person name="Copeland A."/>
            <person name="Cheng J.F."/>
            <person name="Lucas S."/>
            <person name="Chen F."/>
            <person name="Nolan M."/>
            <person name="Bruce D."/>
            <person name="Goodwin L."/>
            <person name="Pitluck S."/>
            <person name="Ivanova N."/>
            <person name="Mavromatis K."/>
            <person name="Mikhailova N."/>
            <person name="Pati A."/>
            <person name="Chen A."/>
            <person name="Palaniappan K."/>
            <person name="Land M."/>
            <person name="Hauser L."/>
            <person name="Chang Y.J."/>
            <person name="Jeffries C.C."/>
            <person name="Saunders E."/>
            <person name="Chertkov O."/>
            <person name="Brettin T."/>
            <person name="Goker M."/>
            <person name="Rohde M."/>
            <person name="Bristow J."/>
            <person name="Eisen J.A."/>
            <person name="Markowitz V."/>
            <person name="Hugenholtz P."/>
            <person name="Kyrpides N.C."/>
            <person name="Klenk H.P."/>
            <person name="Detter J.C."/>
        </authorList>
    </citation>
    <scope>NUCLEOTIDE SEQUENCE [LARGE SCALE GENOMIC DNA]</scope>
    <source>
        <strain evidence="5">ATCC 13125 / DSM 2366 / CIP 104194 / JCM 7457 / NBRC 12017 / NCIMB 9290 / NRRL B-14731 / HIM 762-3</strain>
    </source>
</reference>
<dbReference type="OrthoDB" id="1099963at2"/>
<evidence type="ECO:0000259" key="2">
    <source>
        <dbReference type="Pfam" id="PF04773"/>
    </source>
</evidence>
<dbReference type="RefSeq" id="WP_012780619.1">
    <property type="nucleotide sequence ID" value="NC_013061.1"/>
</dbReference>
<evidence type="ECO:0000313" key="5">
    <source>
        <dbReference type="Proteomes" id="UP000000852"/>
    </source>
</evidence>
<dbReference type="PANTHER" id="PTHR30273:SF2">
    <property type="entry name" value="PROTEIN FECR"/>
    <property type="match status" value="1"/>
</dbReference>
<dbReference type="InterPro" id="IPR006860">
    <property type="entry name" value="FecR"/>
</dbReference>
<keyword evidence="1" id="KW-1133">Transmembrane helix</keyword>
<dbReference type="AlphaFoldDB" id="C6XZX1"/>
<dbReference type="KEGG" id="phe:Phep_0442"/>
<keyword evidence="5" id="KW-1185">Reference proteome</keyword>
<dbReference type="InterPro" id="IPR032508">
    <property type="entry name" value="FecR_C"/>
</dbReference>
<accession>C6XZX1</accession>
<evidence type="ECO:0000256" key="1">
    <source>
        <dbReference type="SAM" id="Phobius"/>
    </source>
</evidence>
<feature type="transmembrane region" description="Helical" evidence="1">
    <location>
        <begin position="92"/>
        <end position="110"/>
    </location>
</feature>
<sequence length="390" mass="44132">METQNNIKQTAELIIKFLKNELSPQEKKDFELWLNASADNRALVESFRNTETVQHELNYIAAVDINKGWEEVSKQIQVKPAKTFSWNKLTKYSAAAVLVVALGFGLYNYLSTAKTRQFNQSAAVHDIMPGTQRATLRMADRSRMDLGTSSFWLVGDNGRIALGAKKGVLYFGKKGKRNNIAGNNVLETPRAGEYRMVLPDGTKVWLNAVSTLSFPTSFNQTERRVELTGEAYFEVAHNKAMPFKVAFNQTEVEVLGTHFNINSYGKTSKTTLVEGSIKVTENGRQQLLRPGEEAVIDNGAVNIHKTDTYKSIAWKEGTFYFKEDSMTDIMDQLFRWYDVEIVYKGKPDTKRYSGNIRRQATLNQVLEMLNAVSGARFSLENRKVTVDFNN</sequence>
<gene>
    <name evidence="4" type="ordered locus">Phep_0442</name>
</gene>
<evidence type="ECO:0000259" key="3">
    <source>
        <dbReference type="Pfam" id="PF16344"/>
    </source>
</evidence>
<dbReference type="Pfam" id="PF04773">
    <property type="entry name" value="FecR"/>
    <property type="match status" value="1"/>
</dbReference>
<dbReference type="Gene3D" id="2.60.120.1440">
    <property type="match status" value="1"/>
</dbReference>
<feature type="domain" description="FecR protein" evidence="2">
    <location>
        <begin position="185"/>
        <end position="278"/>
    </location>
</feature>
<dbReference type="eggNOG" id="COG3712">
    <property type="taxonomic scope" value="Bacteria"/>
</dbReference>
<evidence type="ECO:0000313" key="4">
    <source>
        <dbReference type="EMBL" id="ACU02666.1"/>
    </source>
</evidence>
<feature type="domain" description="Protein FecR C-terminal" evidence="3">
    <location>
        <begin position="319"/>
        <end position="386"/>
    </location>
</feature>
<dbReference type="EMBL" id="CP001681">
    <property type="protein sequence ID" value="ACU02666.1"/>
    <property type="molecule type" value="Genomic_DNA"/>
</dbReference>
<proteinExistence type="predicted"/>
<dbReference type="Gene3D" id="3.55.50.30">
    <property type="match status" value="1"/>
</dbReference>
<protein>
    <submittedName>
        <fullName evidence="4">FecR protein</fullName>
    </submittedName>
</protein>
<dbReference type="GO" id="GO:0016989">
    <property type="term" value="F:sigma factor antagonist activity"/>
    <property type="evidence" value="ECO:0007669"/>
    <property type="project" value="TreeGrafter"/>
</dbReference>
<keyword evidence="1" id="KW-0472">Membrane</keyword>
<dbReference type="PANTHER" id="PTHR30273">
    <property type="entry name" value="PERIPLASMIC SIGNAL SENSOR AND SIGMA FACTOR ACTIVATOR FECR-RELATED"/>
    <property type="match status" value="1"/>
</dbReference>
<name>C6XZX1_PEDHD</name>